<keyword evidence="2" id="KW-1185">Reference proteome</keyword>
<reference evidence="1" key="1">
    <citation type="submission" date="2016-08" db="EMBL/GenBank/DDBJ databases">
        <authorList>
            <person name="Ngugi D.K."/>
            <person name="Miyake S."/>
            <person name="Stingl U."/>
        </authorList>
    </citation>
    <scope>NUCLEOTIDE SEQUENCE</scope>
    <source>
        <strain evidence="1">SCG-B11WGA-EpuloA1</strain>
    </source>
</reference>
<comment type="caution">
    <text evidence="1">The sequence shown here is derived from an EMBL/GenBank/DDBJ whole genome shotgun (WGS) entry which is preliminary data.</text>
</comment>
<accession>A0ACC8XBC0</accession>
<evidence type="ECO:0000313" key="2">
    <source>
        <dbReference type="Proteomes" id="UP000188605"/>
    </source>
</evidence>
<evidence type="ECO:0000313" key="1">
    <source>
        <dbReference type="EMBL" id="ONI39713.1"/>
    </source>
</evidence>
<name>A0ACC8XBC0_9FIRM</name>
<protein>
    <submittedName>
        <fullName evidence="1">ABC transporter permease</fullName>
    </submittedName>
</protein>
<proteinExistence type="predicted"/>
<organism evidence="1 2">
    <name type="scientific">Candidatus Epulonipiscium fishelsonii</name>
    <dbReference type="NCBI Taxonomy" id="77094"/>
    <lineage>
        <taxon>Bacteria</taxon>
        <taxon>Bacillati</taxon>
        <taxon>Bacillota</taxon>
        <taxon>Clostridia</taxon>
        <taxon>Lachnospirales</taxon>
        <taxon>Lachnospiraceae</taxon>
        <taxon>Candidatus Epulonipiscium</taxon>
    </lineage>
</organism>
<sequence length="292" mass="32614">MKKEGSKAYLFLAPYIVLFSMFILIPVIVAMFLSFTYFDVINTPKFVGFSNYIAIFTQDEAFMKYVIPNTILFGLVVGVFGYVLSFILAWSLSQIQRVPRTVLALAIYTPSMLGQVFIGVVWKTIFSGDQNGILNSLLLELQLINIPIQFLLSPDYLMPIMIIVALWSSMGIGFLAMLSGVMNISSEQYEAAYVDGMRNRFQEIIYITIPNMKPQMLFGAVMSITGAFNMGYIGVTLSGSNPTPSYAGQLITNHIDDFAFLRYEMGYAAAMSVVLLVVVYSINQIAYKLFGE</sequence>
<dbReference type="EMBL" id="LJDB01000061">
    <property type="protein sequence ID" value="ONI39713.1"/>
    <property type="molecule type" value="Genomic_DNA"/>
</dbReference>
<dbReference type="Proteomes" id="UP000188605">
    <property type="component" value="Unassembled WGS sequence"/>
</dbReference>
<gene>
    <name evidence="1" type="ORF">AN396_07525</name>
</gene>